<name>A0ABY9RQA3_9ACTN</name>
<evidence type="ECO:0000313" key="1">
    <source>
        <dbReference type="EMBL" id="WMX43873.1"/>
    </source>
</evidence>
<gene>
    <name evidence="1" type="ORF">RGF97_01955</name>
</gene>
<proteinExistence type="predicted"/>
<dbReference type="EMBL" id="CP133762">
    <property type="protein sequence ID" value="WMX43873.1"/>
    <property type="molecule type" value="Genomic_DNA"/>
</dbReference>
<reference evidence="1 2" key="1">
    <citation type="submission" date="2023-09" db="EMBL/GenBank/DDBJ databases">
        <title>Complete genome of Streptomyces roseicoloratus T14.</title>
        <authorList>
            <person name="Bashizi T."/>
            <person name="Kim M.-J."/>
            <person name="Lee G."/>
            <person name="Tagele S.B."/>
            <person name="Shin J.-H."/>
        </authorList>
    </citation>
    <scope>NUCLEOTIDE SEQUENCE [LARGE SCALE GENOMIC DNA]</scope>
    <source>
        <strain evidence="1 2">T14</strain>
    </source>
</reference>
<organism evidence="1 2">
    <name type="scientific">Streptomyces roseicoloratus</name>
    <dbReference type="NCBI Taxonomy" id="2508722"/>
    <lineage>
        <taxon>Bacteria</taxon>
        <taxon>Bacillati</taxon>
        <taxon>Actinomycetota</taxon>
        <taxon>Actinomycetes</taxon>
        <taxon>Kitasatosporales</taxon>
        <taxon>Streptomycetaceae</taxon>
        <taxon>Streptomyces</taxon>
    </lineage>
</organism>
<protein>
    <submittedName>
        <fullName evidence="1">Uncharacterized protein</fullName>
    </submittedName>
</protein>
<dbReference type="Proteomes" id="UP001250858">
    <property type="component" value="Chromosome"/>
</dbReference>
<sequence length="40" mass="4608">MHTAKDYLDRVKAKYQQAGRPAYTKIDLARRVREDSLDAG</sequence>
<dbReference type="RefSeq" id="WP_309547732.1">
    <property type="nucleotide sequence ID" value="NZ_CP133762.1"/>
</dbReference>
<evidence type="ECO:0000313" key="2">
    <source>
        <dbReference type="Proteomes" id="UP001250858"/>
    </source>
</evidence>
<accession>A0ABY9RQA3</accession>
<keyword evidence="2" id="KW-1185">Reference proteome</keyword>